<dbReference type="Gene3D" id="1.10.287.470">
    <property type="entry name" value="Helix hairpin bin"/>
    <property type="match status" value="1"/>
</dbReference>
<evidence type="ECO:0000313" key="6">
    <source>
        <dbReference type="Proteomes" id="UP000192330"/>
    </source>
</evidence>
<dbReference type="PANTHER" id="PTHR30469">
    <property type="entry name" value="MULTIDRUG RESISTANCE PROTEIN MDTA"/>
    <property type="match status" value="1"/>
</dbReference>
<dbReference type="Proteomes" id="UP000192330">
    <property type="component" value="Unassembled WGS sequence"/>
</dbReference>
<evidence type="ECO:0000256" key="3">
    <source>
        <dbReference type="SAM" id="MobiDB-lite"/>
    </source>
</evidence>
<dbReference type="AlphaFoldDB" id="A0A1W1Z114"/>
<dbReference type="InterPro" id="IPR058792">
    <property type="entry name" value="Beta-barrel_RND_2"/>
</dbReference>
<dbReference type="Pfam" id="PF25954">
    <property type="entry name" value="Beta-barrel_RND_2"/>
    <property type="match status" value="1"/>
</dbReference>
<keyword evidence="2" id="KW-0175">Coiled coil</keyword>
<dbReference type="Gene3D" id="2.40.420.20">
    <property type="match status" value="1"/>
</dbReference>
<protein>
    <submittedName>
        <fullName evidence="5">Membrane fusion protein, multidrug efflux system</fullName>
    </submittedName>
</protein>
<feature type="domain" description="CusB-like beta-barrel" evidence="4">
    <location>
        <begin position="279"/>
        <end position="349"/>
    </location>
</feature>
<evidence type="ECO:0000256" key="1">
    <source>
        <dbReference type="ARBA" id="ARBA00009477"/>
    </source>
</evidence>
<dbReference type="OrthoDB" id="9806939at2"/>
<evidence type="ECO:0000256" key="2">
    <source>
        <dbReference type="SAM" id="Coils"/>
    </source>
</evidence>
<dbReference type="InterPro" id="IPR006143">
    <property type="entry name" value="RND_pump_MFP"/>
</dbReference>
<feature type="coiled-coil region" evidence="2">
    <location>
        <begin position="143"/>
        <end position="177"/>
    </location>
</feature>
<comment type="similarity">
    <text evidence="1">Belongs to the membrane fusion protein (MFP) (TC 8.A.1) family.</text>
</comment>
<dbReference type="Gene3D" id="2.40.50.100">
    <property type="match status" value="1"/>
</dbReference>
<accession>A0A1W1Z114</accession>
<dbReference type="NCBIfam" id="TIGR01730">
    <property type="entry name" value="RND_mfp"/>
    <property type="match status" value="1"/>
</dbReference>
<dbReference type="RefSeq" id="WP_084349873.1">
    <property type="nucleotide sequence ID" value="NZ_FWYD01000001.1"/>
</dbReference>
<name>A0A1W1Z114_9RHOB</name>
<evidence type="ECO:0000313" key="5">
    <source>
        <dbReference type="EMBL" id="SMC42002.1"/>
    </source>
</evidence>
<reference evidence="5 6" key="1">
    <citation type="submission" date="2017-04" db="EMBL/GenBank/DDBJ databases">
        <authorList>
            <person name="Afonso C.L."/>
            <person name="Miller P.J."/>
            <person name="Scott M.A."/>
            <person name="Spackman E."/>
            <person name="Goraichik I."/>
            <person name="Dimitrov K.M."/>
            <person name="Suarez D.L."/>
            <person name="Swayne D.E."/>
        </authorList>
    </citation>
    <scope>NUCLEOTIDE SEQUENCE [LARGE SCALE GENOMIC DNA]</scope>
    <source>
        <strain evidence="5 6">CGMCC 1.12644</strain>
    </source>
</reference>
<evidence type="ECO:0000259" key="4">
    <source>
        <dbReference type="Pfam" id="PF25954"/>
    </source>
</evidence>
<dbReference type="SUPFAM" id="SSF111369">
    <property type="entry name" value="HlyD-like secretion proteins"/>
    <property type="match status" value="2"/>
</dbReference>
<dbReference type="EMBL" id="FWYD01000001">
    <property type="protein sequence ID" value="SMC42002.1"/>
    <property type="molecule type" value="Genomic_DNA"/>
</dbReference>
<organism evidence="5 6">
    <name type="scientific">Primorskyibacter flagellatus</name>
    <dbReference type="NCBI Taxonomy" id="1387277"/>
    <lineage>
        <taxon>Bacteria</taxon>
        <taxon>Pseudomonadati</taxon>
        <taxon>Pseudomonadota</taxon>
        <taxon>Alphaproteobacteria</taxon>
        <taxon>Rhodobacterales</taxon>
        <taxon>Roseobacteraceae</taxon>
        <taxon>Primorskyibacter</taxon>
    </lineage>
</organism>
<proteinExistence type="inferred from homology"/>
<keyword evidence="6" id="KW-1185">Reference proteome</keyword>
<feature type="coiled-coil region" evidence="2">
    <location>
        <begin position="216"/>
        <end position="243"/>
    </location>
</feature>
<dbReference type="STRING" id="1387277.SAMN06295998_101127"/>
<gene>
    <name evidence="5" type="ORF">SAMN06295998_101127</name>
</gene>
<dbReference type="GO" id="GO:0015562">
    <property type="term" value="F:efflux transmembrane transporter activity"/>
    <property type="evidence" value="ECO:0007669"/>
    <property type="project" value="TreeGrafter"/>
</dbReference>
<dbReference type="Gene3D" id="2.40.30.170">
    <property type="match status" value="1"/>
</dbReference>
<dbReference type="PANTHER" id="PTHR30469:SF29">
    <property type="entry name" value="BLR2860 PROTEIN"/>
    <property type="match status" value="1"/>
</dbReference>
<sequence>MRIVSIVTALLVSALLFAIVFQREALLDFARQATPEALMRGDTPGTGGTDKQAEPQATAATEAASENAAELAPGTVSVIARHSVAREVDSAVVLRGETTAARQVDVRAETTARVASEPLRKGSFVNEGELLCQLEPGTRESALAEAEARLAEARARVPEAGARVAEAQARLEEAKINDNAASSLQLDGFASATRVATTKAAVSSAEATVESAKSGLESTQAGIQAAEAAVASARKEIERLEIHAPFAGLLESDGAELGSLLQAGGICATVIQLDPIKMVAFVPETEVTRIEIGAPAAARLTGGEETKGRVTFLSRSADETTRTFRVEVQVPNAALALRAGQTAEILIEAEGAMAHLLPQSALTLNDEGALGVRTVTADDAAQFIPVTLLRDTREGVLVTGLPDKVDVITVGQEYVVDGVPVAATYKEVTQ</sequence>
<feature type="region of interest" description="Disordered" evidence="3">
    <location>
        <begin position="38"/>
        <end position="62"/>
    </location>
</feature>
<dbReference type="GO" id="GO:1990281">
    <property type="term" value="C:efflux pump complex"/>
    <property type="evidence" value="ECO:0007669"/>
    <property type="project" value="TreeGrafter"/>
</dbReference>